<evidence type="ECO:0000259" key="2">
    <source>
        <dbReference type="Pfam" id="PF12158"/>
    </source>
</evidence>
<dbReference type="EMBL" id="CAAHFG010000004">
    <property type="protein sequence ID" value="VGO17011.1"/>
    <property type="molecule type" value="Genomic_DNA"/>
</dbReference>
<feature type="domain" description="DUF3592" evidence="2">
    <location>
        <begin position="45"/>
        <end position="128"/>
    </location>
</feature>
<evidence type="ECO:0000256" key="1">
    <source>
        <dbReference type="SAM" id="Phobius"/>
    </source>
</evidence>
<gene>
    <name evidence="3" type="ORF">PDESU_05605</name>
</gene>
<dbReference type="InterPro" id="IPR021994">
    <property type="entry name" value="DUF3592"/>
</dbReference>
<keyword evidence="4" id="KW-1185">Reference proteome</keyword>
<name>A0A6C2UC57_PONDE</name>
<feature type="transmembrane region" description="Helical" evidence="1">
    <location>
        <begin position="6"/>
        <end position="28"/>
    </location>
</feature>
<organism evidence="3 4">
    <name type="scientific">Pontiella desulfatans</name>
    <dbReference type="NCBI Taxonomy" id="2750659"/>
    <lineage>
        <taxon>Bacteria</taxon>
        <taxon>Pseudomonadati</taxon>
        <taxon>Kiritimatiellota</taxon>
        <taxon>Kiritimatiellia</taxon>
        <taxon>Kiritimatiellales</taxon>
        <taxon>Pontiellaceae</taxon>
        <taxon>Pontiella</taxon>
    </lineage>
</organism>
<dbReference type="Pfam" id="PF12158">
    <property type="entry name" value="DUF3592"/>
    <property type="match status" value="1"/>
</dbReference>
<proteinExistence type="predicted"/>
<sequence length="163" mass="18423">MNLYAQIMSFVLPLGFILFGYSAFKYGISRLIKSLKSRSWPTTIGSVSYSELHKLRSQKTGIQYQYKPRIRYEFIANDQVLSSNKIFFGEYTSSNKSRIESLLSKYPLGSDVTVIYNPDNPEEAILEPIISIGTIFSLIAGIVFTGSSYLAFIILQAFALKEM</sequence>
<dbReference type="Proteomes" id="UP000366872">
    <property type="component" value="Unassembled WGS sequence"/>
</dbReference>
<accession>A0A6C2UC57</accession>
<protein>
    <recommendedName>
        <fullName evidence="2">DUF3592 domain-containing protein</fullName>
    </recommendedName>
</protein>
<keyword evidence="1" id="KW-0812">Transmembrane</keyword>
<keyword evidence="1" id="KW-1133">Transmembrane helix</keyword>
<reference evidence="3 4" key="1">
    <citation type="submission" date="2019-04" db="EMBL/GenBank/DDBJ databases">
        <authorList>
            <person name="Van Vliet M D."/>
        </authorList>
    </citation>
    <scope>NUCLEOTIDE SEQUENCE [LARGE SCALE GENOMIC DNA]</scope>
    <source>
        <strain evidence="3 4">F1</strain>
    </source>
</reference>
<keyword evidence="1" id="KW-0472">Membrane</keyword>
<evidence type="ECO:0000313" key="4">
    <source>
        <dbReference type="Proteomes" id="UP000366872"/>
    </source>
</evidence>
<evidence type="ECO:0000313" key="3">
    <source>
        <dbReference type="EMBL" id="VGO17011.1"/>
    </source>
</evidence>
<feature type="transmembrane region" description="Helical" evidence="1">
    <location>
        <begin position="135"/>
        <end position="159"/>
    </location>
</feature>
<dbReference type="AlphaFoldDB" id="A0A6C2UC57"/>